<feature type="compositionally biased region" description="Basic and acidic residues" evidence="1">
    <location>
        <begin position="497"/>
        <end position="529"/>
    </location>
</feature>
<sequence>MLSRNQAVKTLFAFLEWSVTGGQPPMEVAPPLLSLLPGNTIGERLYAATLQPITFMRASLPCKKITYLNGEPRVIWEEEEVAQMIVNEDLEYAIVGKFSYGWLDIQELRKIIPKQCELKEDVNICLLCNRYVIILTSSMEDYINLLPKTIFYIAHRNWYYPMRTFKWDPFFDPEEETSIAIAWISLSALPPIFFGRETIFSLAVAVGKPLQVDLATSNKTRPSCARVKVEVDLLGDFPKRVNLGIKKKTGEIVAKWIDIKYDYLPKYCKSCKIQGNNEKDCFVLHSELYPKEDDNEKDKVGTVKQKIYNHQESWQENGARRGREWHRVGVSQRWNPKERVVNVEDGLITGNKFNALNENENTDEKDDQQEEGEVLRTPMLKKDDKGKEKESTKKWVEEAFCKKGKDSKAERNENVKSGEWSKEKNQPTREGVKKNMVEKVTDITNDSQNFTGTRNNEEQEILGASEVKTNKSMEENKPPDLGTETSNNMESEGSSTNRHDSEQMEEHEHASGKSHDEEVPKTNEVNRGDGEEDDIQENIKEIGAKWNLSPRHTKELRTGRKHINTEKVRSTRSSSAKPIISK</sequence>
<dbReference type="EMBL" id="JACXVP010000001">
    <property type="protein sequence ID" value="KAG5630892.1"/>
    <property type="molecule type" value="Genomic_DNA"/>
</dbReference>
<feature type="region of interest" description="Disordered" evidence="1">
    <location>
        <begin position="354"/>
        <end position="582"/>
    </location>
</feature>
<dbReference type="InterPro" id="IPR025558">
    <property type="entry name" value="DUF4283"/>
</dbReference>
<keyword evidence="4" id="KW-1185">Reference proteome</keyword>
<feature type="compositionally biased region" description="Basic and acidic residues" evidence="1">
    <location>
        <begin position="468"/>
        <end position="478"/>
    </location>
</feature>
<evidence type="ECO:0000313" key="4">
    <source>
        <dbReference type="Proteomes" id="UP000824120"/>
    </source>
</evidence>
<feature type="compositionally biased region" description="Polar residues" evidence="1">
    <location>
        <begin position="442"/>
        <end position="454"/>
    </location>
</feature>
<proteinExistence type="predicted"/>
<evidence type="ECO:0000259" key="2">
    <source>
        <dbReference type="Pfam" id="PF14111"/>
    </source>
</evidence>
<dbReference type="OrthoDB" id="1751950at2759"/>
<protein>
    <recommendedName>
        <fullName evidence="2">DUF4283 domain-containing protein</fullName>
    </recommendedName>
</protein>
<name>A0A9J6B2M3_SOLCO</name>
<feature type="compositionally biased region" description="Basic and acidic residues" evidence="1">
    <location>
        <begin position="380"/>
        <end position="441"/>
    </location>
</feature>
<feature type="compositionally biased region" description="Acidic residues" evidence="1">
    <location>
        <begin position="360"/>
        <end position="372"/>
    </location>
</feature>
<reference evidence="3 4" key="1">
    <citation type="submission" date="2020-09" db="EMBL/GenBank/DDBJ databases">
        <title>De no assembly of potato wild relative species, Solanum commersonii.</title>
        <authorList>
            <person name="Cho K."/>
        </authorList>
    </citation>
    <scope>NUCLEOTIDE SEQUENCE [LARGE SCALE GENOMIC DNA]</scope>
    <source>
        <strain evidence="3">LZ3.2</strain>
        <tissue evidence="3">Leaf</tissue>
    </source>
</reference>
<evidence type="ECO:0000256" key="1">
    <source>
        <dbReference type="SAM" id="MobiDB-lite"/>
    </source>
</evidence>
<feature type="domain" description="DUF4283" evidence="2">
    <location>
        <begin position="87"/>
        <end position="175"/>
    </location>
</feature>
<dbReference type="AlphaFoldDB" id="A0A9J6B2M3"/>
<dbReference type="PANTHER" id="PTHR31286">
    <property type="entry name" value="GLYCINE-RICH CELL WALL STRUCTURAL PROTEIN 1.8-LIKE"/>
    <property type="match status" value="1"/>
</dbReference>
<dbReference type="PANTHER" id="PTHR31286:SF179">
    <property type="entry name" value="RNASE H TYPE-1 DOMAIN-CONTAINING PROTEIN"/>
    <property type="match status" value="1"/>
</dbReference>
<dbReference type="InterPro" id="IPR040256">
    <property type="entry name" value="At4g02000-like"/>
</dbReference>
<dbReference type="Pfam" id="PF14111">
    <property type="entry name" value="DUF4283"/>
    <property type="match status" value="1"/>
</dbReference>
<comment type="caution">
    <text evidence="3">The sequence shown here is derived from an EMBL/GenBank/DDBJ whole genome shotgun (WGS) entry which is preliminary data.</text>
</comment>
<gene>
    <name evidence="3" type="ORF">H5410_002609</name>
</gene>
<evidence type="ECO:0000313" key="3">
    <source>
        <dbReference type="EMBL" id="KAG5630892.1"/>
    </source>
</evidence>
<accession>A0A9J6B2M3</accession>
<feature type="compositionally biased region" description="Polar residues" evidence="1">
    <location>
        <begin position="483"/>
        <end position="496"/>
    </location>
</feature>
<feature type="compositionally biased region" description="Basic and acidic residues" evidence="1">
    <location>
        <begin position="552"/>
        <end position="569"/>
    </location>
</feature>
<organism evidence="3 4">
    <name type="scientific">Solanum commersonii</name>
    <name type="common">Commerson's wild potato</name>
    <name type="synonym">Commerson's nightshade</name>
    <dbReference type="NCBI Taxonomy" id="4109"/>
    <lineage>
        <taxon>Eukaryota</taxon>
        <taxon>Viridiplantae</taxon>
        <taxon>Streptophyta</taxon>
        <taxon>Embryophyta</taxon>
        <taxon>Tracheophyta</taxon>
        <taxon>Spermatophyta</taxon>
        <taxon>Magnoliopsida</taxon>
        <taxon>eudicotyledons</taxon>
        <taxon>Gunneridae</taxon>
        <taxon>Pentapetalae</taxon>
        <taxon>asterids</taxon>
        <taxon>lamiids</taxon>
        <taxon>Solanales</taxon>
        <taxon>Solanaceae</taxon>
        <taxon>Solanoideae</taxon>
        <taxon>Solaneae</taxon>
        <taxon>Solanum</taxon>
    </lineage>
</organism>
<dbReference type="Proteomes" id="UP000824120">
    <property type="component" value="Chromosome 1"/>
</dbReference>